<dbReference type="Gene3D" id="3.40.190.150">
    <property type="entry name" value="Bordetella uptake gene, domain 1"/>
    <property type="match status" value="1"/>
</dbReference>
<evidence type="ECO:0000313" key="2">
    <source>
        <dbReference type="EMBL" id="KZC98813.1"/>
    </source>
</evidence>
<reference evidence="2 3" key="1">
    <citation type="submission" date="2015-12" db="EMBL/GenBank/DDBJ databases">
        <title>Genome sequence of Oceanibaculum pacificum MCCC 1A02656.</title>
        <authorList>
            <person name="Lu L."/>
            <person name="Lai Q."/>
            <person name="Shao Z."/>
            <person name="Qian P."/>
        </authorList>
    </citation>
    <scope>NUCLEOTIDE SEQUENCE [LARGE SCALE GENOMIC DNA]</scope>
    <source>
        <strain evidence="2 3">MCCC 1A02656</strain>
    </source>
</reference>
<dbReference type="PANTHER" id="PTHR42928">
    <property type="entry name" value="TRICARBOXYLATE-BINDING PROTEIN"/>
    <property type="match status" value="1"/>
</dbReference>
<name>A0A154VBR6_9PROT</name>
<sequence>MAAMAAAGFAPTAQAQYAPGNEVTVLQGFKAGGGSDALAQLVQPYLAKELGVDFVNQYIPGATGAIAWTRLAKQTKSDGRTVSITNTPMLMTNYIMNDSITYNIDELEPLANVVTDPGIIVVAKDSKYQTAQQLLDDAKANPGKVTVGNSGVGGDDYFSSIMIEKASGISFQKVPFQGDGPSWQAAMGGKISASFNNLGITFPQIKAGNLRPLAVFTEERVPDLPDVPTLKELGIDVVAGSSRGYSAPKGIPAEAKQQFLDAMKKVAANPSFQKDAKDRAMVLDVKLGDDYKTYLERQQVQFKEIWDEIKDEVKKN</sequence>
<dbReference type="PANTHER" id="PTHR42928:SF5">
    <property type="entry name" value="BLR1237 PROTEIN"/>
    <property type="match status" value="1"/>
</dbReference>
<dbReference type="STRING" id="580166.AUP43_14765"/>
<dbReference type="SUPFAM" id="SSF53850">
    <property type="entry name" value="Periplasmic binding protein-like II"/>
    <property type="match status" value="1"/>
</dbReference>
<dbReference type="InterPro" id="IPR042100">
    <property type="entry name" value="Bug_dom1"/>
</dbReference>
<organism evidence="2 3">
    <name type="scientific">Oceanibaculum pacificum</name>
    <dbReference type="NCBI Taxonomy" id="580166"/>
    <lineage>
        <taxon>Bacteria</taxon>
        <taxon>Pseudomonadati</taxon>
        <taxon>Pseudomonadota</taxon>
        <taxon>Alphaproteobacteria</taxon>
        <taxon>Rhodospirillales</taxon>
        <taxon>Oceanibaculaceae</taxon>
        <taxon>Oceanibaculum</taxon>
    </lineage>
</organism>
<proteinExistence type="inferred from homology"/>
<keyword evidence="3" id="KW-1185">Reference proteome</keyword>
<comment type="similarity">
    <text evidence="1">Belongs to the UPF0065 (bug) family.</text>
</comment>
<evidence type="ECO:0000313" key="3">
    <source>
        <dbReference type="Proteomes" id="UP000076400"/>
    </source>
</evidence>
<dbReference type="Gene3D" id="3.40.190.10">
    <property type="entry name" value="Periplasmic binding protein-like II"/>
    <property type="match status" value="1"/>
</dbReference>
<accession>A0A154VBR6</accession>
<dbReference type="EMBL" id="LPXN01000170">
    <property type="protein sequence ID" value="KZC98813.1"/>
    <property type="molecule type" value="Genomic_DNA"/>
</dbReference>
<dbReference type="CDD" id="cd07012">
    <property type="entry name" value="PBP2_Bug_TTT"/>
    <property type="match status" value="1"/>
</dbReference>
<gene>
    <name evidence="2" type="ORF">AUP43_14765</name>
</gene>
<dbReference type="Pfam" id="PF03401">
    <property type="entry name" value="TctC"/>
    <property type="match status" value="1"/>
</dbReference>
<evidence type="ECO:0000256" key="1">
    <source>
        <dbReference type="ARBA" id="ARBA00006987"/>
    </source>
</evidence>
<dbReference type="PIRSF" id="PIRSF017082">
    <property type="entry name" value="YflP"/>
    <property type="match status" value="1"/>
</dbReference>
<comment type="caution">
    <text evidence="2">The sequence shown here is derived from an EMBL/GenBank/DDBJ whole genome shotgun (WGS) entry which is preliminary data.</text>
</comment>
<dbReference type="InterPro" id="IPR005064">
    <property type="entry name" value="BUG"/>
</dbReference>
<protein>
    <submittedName>
        <fullName evidence="2">C4-dicarboxylate ABC transporter substrate-binding protein</fullName>
    </submittedName>
</protein>
<dbReference type="AlphaFoldDB" id="A0A154VBR6"/>
<dbReference type="Proteomes" id="UP000076400">
    <property type="component" value="Unassembled WGS sequence"/>
</dbReference>